<dbReference type="PANTHER" id="PTHR30055:SF234">
    <property type="entry name" value="HTH-TYPE TRANSCRIPTIONAL REGULATOR BETI"/>
    <property type="match status" value="1"/>
</dbReference>
<dbReference type="Pfam" id="PF00440">
    <property type="entry name" value="TetR_N"/>
    <property type="match status" value="1"/>
</dbReference>
<dbReference type="PANTHER" id="PTHR30055">
    <property type="entry name" value="HTH-TYPE TRANSCRIPTIONAL REGULATOR RUTR"/>
    <property type="match status" value="1"/>
</dbReference>
<name>A0A8A4TVV7_SULCO</name>
<reference evidence="6" key="1">
    <citation type="submission" date="2021-03" db="EMBL/GenBank/DDBJ databases">
        <title>Acanthopleuribacteraceae sp. M133.</title>
        <authorList>
            <person name="Wang G."/>
        </authorList>
    </citation>
    <scope>NUCLEOTIDE SEQUENCE</scope>
    <source>
        <strain evidence="6">M133</strain>
    </source>
</reference>
<evidence type="ECO:0000256" key="1">
    <source>
        <dbReference type="ARBA" id="ARBA00023015"/>
    </source>
</evidence>
<dbReference type="InterPro" id="IPR009057">
    <property type="entry name" value="Homeodomain-like_sf"/>
</dbReference>
<sequence length="210" mass="23346">MVPAKKSELTRAKIIDAAGRLFAERGFKGVTVRDIAKHADTHLSALNYHFQSKDMLYREVLAFAAEGASISESDQRDLRRLKPRQALFIMIKESLREYRDDAVDTWQNALLNRAAWEGSEAFDEVVERYYRPDAAFASEIVAAATDQPVGSEYVGFAVFTMVALLETFGLYGHLTEATLPGFNQAFAKKDKLAKHITTLVLAAANPSLEA</sequence>
<dbReference type="EMBL" id="CP071793">
    <property type="protein sequence ID" value="QTD50665.1"/>
    <property type="molecule type" value="Genomic_DNA"/>
</dbReference>
<dbReference type="KEGG" id="scor:J3U87_34195"/>
<evidence type="ECO:0000313" key="6">
    <source>
        <dbReference type="EMBL" id="QTD50665.1"/>
    </source>
</evidence>
<keyword evidence="3" id="KW-0804">Transcription</keyword>
<accession>A0A8A4TVV7</accession>
<dbReference type="PRINTS" id="PR00455">
    <property type="entry name" value="HTHTETR"/>
</dbReference>
<dbReference type="Gene3D" id="1.10.357.10">
    <property type="entry name" value="Tetracycline Repressor, domain 2"/>
    <property type="match status" value="1"/>
</dbReference>
<dbReference type="SUPFAM" id="SSF46689">
    <property type="entry name" value="Homeodomain-like"/>
    <property type="match status" value="1"/>
</dbReference>
<evidence type="ECO:0000256" key="4">
    <source>
        <dbReference type="PROSITE-ProRule" id="PRU00335"/>
    </source>
</evidence>
<dbReference type="InterPro" id="IPR001647">
    <property type="entry name" value="HTH_TetR"/>
</dbReference>
<keyword evidence="1" id="KW-0805">Transcription regulation</keyword>
<keyword evidence="2 4" id="KW-0238">DNA-binding</keyword>
<dbReference type="GO" id="GO:0003700">
    <property type="term" value="F:DNA-binding transcription factor activity"/>
    <property type="evidence" value="ECO:0007669"/>
    <property type="project" value="TreeGrafter"/>
</dbReference>
<evidence type="ECO:0000313" key="7">
    <source>
        <dbReference type="Proteomes" id="UP000663929"/>
    </source>
</evidence>
<dbReference type="InterPro" id="IPR050109">
    <property type="entry name" value="HTH-type_TetR-like_transc_reg"/>
</dbReference>
<feature type="DNA-binding region" description="H-T-H motif" evidence="4">
    <location>
        <begin position="31"/>
        <end position="50"/>
    </location>
</feature>
<dbReference type="Pfam" id="PF09209">
    <property type="entry name" value="CecR_C"/>
    <property type="match status" value="1"/>
</dbReference>
<keyword evidence="7" id="KW-1185">Reference proteome</keyword>
<dbReference type="InterPro" id="IPR036271">
    <property type="entry name" value="Tet_transcr_reg_TetR-rel_C_sf"/>
</dbReference>
<feature type="domain" description="HTH tetR-type" evidence="5">
    <location>
        <begin position="8"/>
        <end position="68"/>
    </location>
</feature>
<dbReference type="Proteomes" id="UP000663929">
    <property type="component" value="Chromosome"/>
</dbReference>
<dbReference type="RefSeq" id="WP_237380553.1">
    <property type="nucleotide sequence ID" value="NZ_CP071793.1"/>
</dbReference>
<dbReference type="GO" id="GO:0000976">
    <property type="term" value="F:transcription cis-regulatory region binding"/>
    <property type="evidence" value="ECO:0007669"/>
    <property type="project" value="TreeGrafter"/>
</dbReference>
<protein>
    <submittedName>
        <fullName evidence="6">TetR/AcrR family transcriptional regulator</fullName>
    </submittedName>
</protein>
<dbReference type="Gene3D" id="1.10.10.60">
    <property type="entry name" value="Homeodomain-like"/>
    <property type="match status" value="1"/>
</dbReference>
<dbReference type="InterPro" id="IPR015292">
    <property type="entry name" value="Tscrpt_reg_YbiH_C"/>
</dbReference>
<evidence type="ECO:0000259" key="5">
    <source>
        <dbReference type="PROSITE" id="PS50977"/>
    </source>
</evidence>
<organism evidence="6 7">
    <name type="scientific">Sulfidibacter corallicola</name>
    <dbReference type="NCBI Taxonomy" id="2818388"/>
    <lineage>
        <taxon>Bacteria</taxon>
        <taxon>Pseudomonadati</taxon>
        <taxon>Acidobacteriota</taxon>
        <taxon>Holophagae</taxon>
        <taxon>Acanthopleuribacterales</taxon>
        <taxon>Acanthopleuribacteraceae</taxon>
        <taxon>Sulfidibacter</taxon>
    </lineage>
</organism>
<dbReference type="AlphaFoldDB" id="A0A8A4TVV7"/>
<evidence type="ECO:0000256" key="3">
    <source>
        <dbReference type="ARBA" id="ARBA00023163"/>
    </source>
</evidence>
<evidence type="ECO:0000256" key="2">
    <source>
        <dbReference type="ARBA" id="ARBA00023125"/>
    </source>
</evidence>
<proteinExistence type="predicted"/>
<dbReference type="SUPFAM" id="SSF48498">
    <property type="entry name" value="Tetracyclin repressor-like, C-terminal domain"/>
    <property type="match status" value="1"/>
</dbReference>
<gene>
    <name evidence="6" type="ORF">J3U87_34195</name>
</gene>
<dbReference type="PROSITE" id="PS50977">
    <property type="entry name" value="HTH_TETR_2"/>
    <property type="match status" value="1"/>
</dbReference>